<protein>
    <submittedName>
        <fullName evidence="2">Uncharacterized protein</fullName>
    </submittedName>
</protein>
<feature type="transmembrane region" description="Helical" evidence="1">
    <location>
        <begin position="88"/>
        <end position="112"/>
    </location>
</feature>
<organism evidence="2 3">
    <name type="scientific">Aulographum hederae CBS 113979</name>
    <dbReference type="NCBI Taxonomy" id="1176131"/>
    <lineage>
        <taxon>Eukaryota</taxon>
        <taxon>Fungi</taxon>
        <taxon>Dikarya</taxon>
        <taxon>Ascomycota</taxon>
        <taxon>Pezizomycotina</taxon>
        <taxon>Dothideomycetes</taxon>
        <taxon>Pleosporomycetidae</taxon>
        <taxon>Aulographales</taxon>
        <taxon>Aulographaceae</taxon>
    </lineage>
</organism>
<gene>
    <name evidence="2" type="ORF">K402DRAFT_51012</name>
</gene>
<evidence type="ECO:0000256" key="1">
    <source>
        <dbReference type="SAM" id="Phobius"/>
    </source>
</evidence>
<dbReference type="Proteomes" id="UP000800041">
    <property type="component" value="Unassembled WGS sequence"/>
</dbReference>
<evidence type="ECO:0000313" key="3">
    <source>
        <dbReference type="Proteomes" id="UP000800041"/>
    </source>
</evidence>
<accession>A0A6G1H2Y7</accession>
<keyword evidence="1" id="KW-1133">Transmembrane helix</keyword>
<dbReference type="EMBL" id="ML977152">
    <property type="protein sequence ID" value="KAF1987535.1"/>
    <property type="molecule type" value="Genomic_DNA"/>
</dbReference>
<proteinExistence type="predicted"/>
<dbReference type="AlphaFoldDB" id="A0A6G1H2Y7"/>
<keyword evidence="1" id="KW-0812">Transmembrane</keyword>
<sequence>MHVEVEKRDSEDSSNESCPSATIIEMVEIDLESQSLYPEPALSATSTHPAPPPLRPRRTIPHLLRGHLLHTPRYYAAKLCTLCNLLRFLATIIFLTIVVFAVLAVLAFSYRLPSVLRWWRSREFVEASVGCRGRVVRDGEGRWFCGPTI</sequence>
<evidence type="ECO:0000313" key="2">
    <source>
        <dbReference type="EMBL" id="KAF1987535.1"/>
    </source>
</evidence>
<reference evidence="2" key="1">
    <citation type="journal article" date="2020" name="Stud. Mycol.">
        <title>101 Dothideomycetes genomes: a test case for predicting lifestyles and emergence of pathogens.</title>
        <authorList>
            <person name="Haridas S."/>
            <person name="Albert R."/>
            <person name="Binder M."/>
            <person name="Bloem J."/>
            <person name="Labutti K."/>
            <person name="Salamov A."/>
            <person name="Andreopoulos B."/>
            <person name="Baker S."/>
            <person name="Barry K."/>
            <person name="Bills G."/>
            <person name="Bluhm B."/>
            <person name="Cannon C."/>
            <person name="Castanera R."/>
            <person name="Culley D."/>
            <person name="Daum C."/>
            <person name="Ezra D."/>
            <person name="Gonzalez J."/>
            <person name="Henrissat B."/>
            <person name="Kuo A."/>
            <person name="Liang C."/>
            <person name="Lipzen A."/>
            <person name="Lutzoni F."/>
            <person name="Magnuson J."/>
            <person name="Mondo S."/>
            <person name="Nolan M."/>
            <person name="Ohm R."/>
            <person name="Pangilinan J."/>
            <person name="Park H.-J."/>
            <person name="Ramirez L."/>
            <person name="Alfaro M."/>
            <person name="Sun H."/>
            <person name="Tritt A."/>
            <person name="Yoshinaga Y."/>
            <person name="Zwiers L.-H."/>
            <person name="Turgeon B."/>
            <person name="Goodwin S."/>
            <person name="Spatafora J."/>
            <person name="Crous P."/>
            <person name="Grigoriev I."/>
        </authorList>
    </citation>
    <scope>NUCLEOTIDE SEQUENCE</scope>
    <source>
        <strain evidence="2">CBS 113979</strain>
    </source>
</reference>
<keyword evidence="1" id="KW-0472">Membrane</keyword>
<name>A0A6G1H2Y7_9PEZI</name>
<keyword evidence="3" id="KW-1185">Reference proteome</keyword>